<dbReference type="GO" id="GO:0005509">
    <property type="term" value="F:calcium ion binding"/>
    <property type="evidence" value="ECO:0007669"/>
    <property type="project" value="InterPro"/>
</dbReference>
<feature type="compositionally biased region" description="Acidic residues" evidence="3">
    <location>
        <begin position="802"/>
        <end position="817"/>
    </location>
</feature>
<dbReference type="PANTHER" id="PTHR10199:SF119">
    <property type="entry name" value="RE20510P"/>
    <property type="match status" value="1"/>
</dbReference>
<dbReference type="SUPFAM" id="SSF55486">
    <property type="entry name" value="Metalloproteases ('zincins'), catalytic domain"/>
    <property type="match status" value="1"/>
</dbReference>
<dbReference type="RefSeq" id="WP_092735565.1">
    <property type="nucleotide sequence ID" value="NZ_FNAS01000001.1"/>
</dbReference>
<evidence type="ECO:0000313" key="5">
    <source>
        <dbReference type="EMBL" id="SDD88280.1"/>
    </source>
</evidence>
<feature type="chain" id="PRO_5011574375" evidence="4">
    <location>
        <begin position="22"/>
        <end position="942"/>
    </location>
</feature>
<dbReference type="Gene3D" id="3.40.390.10">
    <property type="entry name" value="Collagenase (Catalytic Domain)"/>
    <property type="match status" value="1"/>
</dbReference>
<evidence type="ECO:0000313" key="6">
    <source>
        <dbReference type="Proteomes" id="UP000198517"/>
    </source>
</evidence>
<dbReference type="GO" id="GO:0007155">
    <property type="term" value="P:cell adhesion"/>
    <property type="evidence" value="ECO:0007669"/>
    <property type="project" value="InterPro"/>
</dbReference>
<proteinExistence type="predicted"/>
<dbReference type="Pfam" id="PF13583">
    <property type="entry name" value="Reprolysin_4"/>
    <property type="match status" value="1"/>
</dbReference>
<feature type="compositionally biased region" description="Basic and acidic residues" evidence="3">
    <location>
        <begin position="664"/>
        <end position="681"/>
    </location>
</feature>
<keyword evidence="6" id="KW-1185">Reference proteome</keyword>
<dbReference type="GO" id="GO:0008237">
    <property type="term" value="F:metallopeptidase activity"/>
    <property type="evidence" value="ECO:0007669"/>
    <property type="project" value="InterPro"/>
</dbReference>
<dbReference type="Gene3D" id="4.10.1080.10">
    <property type="entry name" value="TSP type-3 repeat"/>
    <property type="match status" value="2"/>
</dbReference>
<dbReference type="Proteomes" id="UP000198517">
    <property type="component" value="Unassembled WGS sequence"/>
</dbReference>
<dbReference type="Pfam" id="PF02412">
    <property type="entry name" value="TSP_3"/>
    <property type="match status" value="5"/>
</dbReference>
<keyword evidence="2" id="KW-0106">Calcium</keyword>
<reference evidence="5 6" key="1">
    <citation type="submission" date="2016-10" db="EMBL/GenBank/DDBJ databases">
        <authorList>
            <person name="de Groot N.N."/>
        </authorList>
    </citation>
    <scope>NUCLEOTIDE SEQUENCE [LARGE SCALE GENOMIC DNA]</scope>
    <source>
        <strain evidence="5 6">DSM 24015</strain>
    </source>
</reference>
<dbReference type="AlphaFoldDB" id="A0A1G6YD57"/>
<feature type="compositionally biased region" description="Acidic residues" evidence="3">
    <location>
        <begin position="840"/>
        <end position="851"/>
    </location>
</feature>
<dbReference type="STRING" id="1071918.SAMN05421544_101119"/>
<dbReference type="InterPro" id="IPR017897">
    <property type="entry name" value="Thrombospondin_3_rpt"/>
</dbReference>
<dbReference type="OrthoDB" id="9792152at2"/>
<accession>A0A1G6YD57</accession>
<sequence length="942" mass="105222">MIKIKAIPFYLSLFLSNFLFSQQYWTIAKNQLHKNTEKQYYKLNKTDFENNLANTPFGQKITIYLPDENGNLSAYEIVKTKTLSDELQRKHPKLLTFRGYSVKKPQNKVSFVWSSTGLDAVFETPDKIYYLSPKEGAYHITGKQPNQEPKLPFECNMNELPENNQKPYGWMRRFSAETNHQIRVVRFAVLASAGYSNVWLKLMNKENASEEEKKRVVLEAITRSVNRVNDMLMPDLAVRLELVSDESTIFLNQHNEPYIGGGSGSWHDFKIKETLDKAIGANNYDLGHLFLFGSRGGLSAGVGTIAFPNQKANAFSSDQSFNIRDRFEGVLAHEIGHQLGAFHSFSYKREILGNSSKIEPASGSTIMAYPGVAFTGNRVSQNIQYKKDLYYNHRSIMEMKNVLSRVSLRTEPSANQAPVISERVKTFTIPKLTAYKLEGTAEDPDKDQLYYAWEESDPLAPSKPVTKERFGPDLEQGALTRMHPPSADNFRYVPKLSRILEGRLTETNPNTSAYPMFGDWETVSGVGRTMKWAFVVRDRAITSGEAGNTVFDYTNVTVDADAGPFKVTSQESPETFTAYQDAHITWDVAGTDNAPINAKTVSVYFSANGGKSFPYLVAKNLPNTGSADIKFTNDMATEYGRIMIKADDNIFLAVNKAEITVKEGEEPVTDKDGDGIEDGKDNCPNIANPDQKDTDNDGIGDICDNDIDGDGILNNQDNCPNIANPDQKDSDNDGIGDTCDSDIDGDGIPNVQDNCPNIANPDQKDTDNDGIGDTCDNDIDGDDILNNQDNCPNFANPNQQDSDNDGIGDSCDDDIDGDGIPNVQDNCPNIANPDQKDTDNDGIGDVCDEKDDTLKNKEPSANDHKIIVSNFLHANQIWYIKNIEFYKKNIIRIFDASGKRVLTLKDYRNDWTVRLPAGIYYYIIALEDKTKSTFKGKLLIKN</sequence>
<dbReference type="FunFam" id="4.10.1080.10:FF:000001">
    <property type="entry name" value="Thrombospondin 3"/>
    <property type="match status" value="2"/>
</dbReference>
<dbReference type="InterPro" id="IPR003367">
    <property type="entry name" value="Thrombospondin_3-like_rpt"/>
</dbReference>
<keyword evidence="1 4" id="KW-0732">Signal</keyword>
<feature type="compositionally biased region" description="Polar residues" evidence="3">
    <location>
        <begin position="791"/>
        <end position="800"/>
    </location>
</feature>
<feature type="signal peptide" evidence="4">
    <location>
        <begin position="1"/>
        <end position="21"/>
    </location>
</feature>
<organism evidence="5 6">
    <name type="scientific">Riemerella columbipharyngis</name>
    <dbReference type="NCBI Taxonomy" id="1071918"/>
    <lineage>
        <taxon>Bacteria</taxon>
        <taxon>Pseudomonadati</taxon>
        <taxon>Bacteroidota</taxon>
        <taxon>Flavobacteriia</taxon>
        <taxon>Flavobacteriales</taxon>
        <taxon>Weeksellaceae</taxon>
        <taxon>Riemerella</taxon>
    </lineage>
</organism>
<dbReference type="Pfam" id="PF13585">
    <property type="entry name" value="CHU_C"/>
    <property type="match status" value="1"/>
</dbReference>
<protein>
    <submittedName>
        <fullName evidence="5">Thrombospondin type 3 repeat-containing protein</fullName>
    </submittedName>
</protein>
<dbReference type="PROSITE" id="PS51234">
    <property type="entry name" value="TSP3"/>
    <property type="match status" value="4"/>
</dbReference>
<dbReference type="PANTHER" id="PTHR10199">
    <property type="entry name" value="THROMBOSPONDIN"/>
    <property type="match status" value="1"/>
</dbReference>
<gene>
    <name evidence="5" type="ORF">SAMN05421544_101119</name>
</gene>
<dbReference type="InterPro" id="IPR028974">
    <property type="entry name" value="TSP_type-3_rpt"/>
</dbReference>
<feature type="region of interest" description="Disordered" evidence="3">
    <location>
        <begin position="664"/>
        <end position="702"/>
    </location>
</feature>
<dbReference type="InterPro" id="IPR024079">
    <property type="entry name" value="MetalloPept_cat_dom_sf"/>
</dbReference>
<name>A0A1G6YD57_9FLAO</name>
<evidence type="ECO:0000256" key="3">
    <source>
        <dbReference type="SAM" id="MobiDB-lite"/>
    </source>
</evidence>
<feature type="region of interest" description="Disordered" evidence="3">
    <location>
        <begin position="714"/>
        <end position="855"/>
    </location>
</feature>
<evidence type="ECO:0000256" key="1">
    <source>
        <dbReference type="ARBA" id="ARBA00022729"/>
    </source>
</evidence>
<evidence type="ECO:0000256" key="2">
    <source>
        <dbReference type="ARBA" id="ARBA00022837"/>
    </source>
</evidence>
<dbReference type="EMBL" id="FNAS01000001">
    <property type="protein sequence ID" value="SDD88280.1"/>
    <property type="molecule type" value="Genomic_DNA"/>
</dbReference>
<evidence type="ECO:0000256" key="4">
    <source>
        <dbReference type="SAM" id="SignalP"/>
    </source>
</evidence>
<dbReference type="SUPFAM" id="SSF103647">
    <property type="entry name" value="TSP type-3 repeat"/>
    <property type="match status" value="2"/>
</dbReference>